<feature type="non-terminal residue" evidence="2">
    <location>
        <position position="1"/>
    </location>
</feature>
<keyword evidence="1" id="KW-1133">Transmembrane helix</keyword>
<evidence type="ECO:0000313" key="2">
    <source>
        <dbReference type="EMBL" id="CAJ1408960.1"/>
    </source>
</evidence>
<feature type="transmembrane region" description="Helical" evidence="1">
    <location>
        <begin position="529"/>
        <end position="551"/>
    </location>
</feature>
<protein>
    <submittedName>
        <fullName evidence="2">Uncharacterized protein</fullName>
    </submittedName>
</protein>
<name>A0AA36JNT7_9DINO</name>
<sequence length="671" mass="71182">MEAPDIAPLISEAKAAQAWRRFLSTVLGGGRMLPGMPLKIYLFQALVWLLPVFSSAPIAFLGSDTWHRFSLGAAASLLTSTCLELLRSVLSRTTEPGIKAAWFVDDEELDFSGLSPQVMRQLIPRRSWLCWVGACMVSAFLCATCAAVLAPISLAESLDETSAPVVACWVFLTAGVAHFGLYASPPPEVSGSDDAFSRPLLVLLMLAPLLLQPPIALAQGLVVAVSLLPLCWALGLLPSLPELLLWALEQAELLLGGSWPPRLLLSLALALGAAAGCSQLSQPASAVAGLGAAAALVLLPELSFSSGFASSACELLPQVLVAALVAVPICHFEPLSSAELLVLRVSLEQGALLLTLLARILGRCRAVSPLEGSAKQCRVPVSNLLEQTLARNCPSIGRPCADRRGTVVRTALLAAARILMLVDLAVAFPVLTRDAGDVAPYDLGHAVLCLLQLRALRVAMVQTPRAALDMALAALQLLSADAWPMGVAIFAVSVARQRAGLLVASIGYVAHLCRITLATPKLRHPVTKMLVAVDVLLWPGLLLVLLLSAVLESPVISVFSLPLFTLSPPRPRSASEPFTKGAEGLFYEILGPSLLRALRGPWRQGLLSAQPGALFFCRSHERLACVLRVVARGFGCVQLELRGLELQEPTSCHHVEAGKIDEAFAAAFDGR</sequence>
<keyword evidence="1" id="KW-0812">Transmembrane</keyword>
<feature type="transmembrane region" description="Helical" evidence="1">
    <location>
        <begin position="40"/>
        <end position="60"/>
    </location>
</feature>
<evidence type="ECO:0000313" key="3">
    <source>
        <dbReference type="Proteomes" id="UP001178507"/>
    </source>
</evidence>
<organism evidence="2 3">
    <name type="scientific">Effrenium voratum</name>
    <dbReference type="NCBI Taxonomy" id="2562239"/>
    <lineage>
        <taxon>Eukaryota</taxon>
        <taxon>Sar</taxon>
        <taxon>Alveolata</taxon>
        <taxon>Dinophyceae</taxon>
        <taxon>Suessiales</taxon>
        <taxon>Symbiodiniaceae</taxon>
        <taxon>Effrenium</taxon>
    </lineage>
</organism>
<dbReference type="AlphaFoldDB" id="A0AA36JNT7"/>
<feature type="transmembrane region" description="Helical" evidence="1">
    <location>
        <begin position="411"/>
        <end position="431"/>
    </location>
</feature>
<dbReference type="InterPro" id="IPR039797">
    <property type="entry name" value="Pecanex"/>
</dbReference>
<dbReference type="Proteomes" id="UP001178507">
    <property type="component" value="Unassembled WGS sequence"/>
</dbReference>
<keyword evidence="1" id="KW-0472">Membrane</keyword>
<reference evidence="2" key="1">
    <citation type="submission" date="2023-08" db="EMBL/GenBank/DDBJ databases">
        <authorList>
            <person name="Chen Y."/>
            <person name="Shah S."/>
            <person name="Dougan E. K."/>
            <person name="Thang M."/>
            <person name="Chan C."/>
        </authorList>
    </citation>
    <scope>NUCLEOTIDE SEQUENCE</scope>
</reference>
<feature type="transmembrane region" description="Helical" evidence="1">
    <location>
        <begin position="472"/>
        <end position="493"/>
    </location>
</feature>
<dbReference type="PANTHER" id="PTHR12372:SF6">
    <property type="entry name" value="PECANEX-LIKE PROTEIN 4"/>
    <property type="match status" value="1"/>
</dbReference>
<dbReference type="EMBL" id="CAUJNA010003743">
    <property type="protein sequence ID" value="CAJ1408960.1"/>
    <property type="molecule type" value="Genomic_DNA"/>
</dbReference>
<gene>
    <name evidence="2" type="ORF">EVOR1521_LOCUS30173</name>
</gene>
<proteinExistence type="predicted"/>
<feature type="transmembrane region" description="Helical" evidence="1">
    <location>
        <begin position="499"/>
        <end position="517"/>
    </location>
</feature>
<accession>A0AA36JNT7</accession>
<feature type="transmembrane region" description="Helical" evidence="1">
    <location>
        <begin position="217"/>
        <end position="237"/>
    </location>
</feature>
<evidence type="ECO:0000256" key="1">
    <source>
        <dbReference type="SAM" id="Phobius"/>
    </source>
</evidence>
<keyword evidence="3" id="KW-1185">Reference proteome</keyword>
<comment type="caution">
    <text evidence="2">The sequence shown here is derived from an EMBL/GenBank/DDBJ whole genome shotgun (WGS) entry which is preliminary data.</text>
</comment>
<dbReference type="PANTHER" id="PTHR12372">
    <property type="entry name" value="PECANEX"/>
    <property type="match status" value="1"/>
</dbReference>
<feature type="transmembrane region" description="Helical" evidence="1">
    <location>
        <begin position="128"/>
        <end position="150"/>
    </location>
</feature>